<feature type="domain" description="ABC-2 type transporter transmembrane" evidence="6">
    <location>
        <begin position="27"/>
        <end position="219"/>
    </location>
</feature>
<feature type="transmembrane region" description="Helical" evidence="5">
    <location>
        <begin position="178"/>
        <end position="196"/>
    </location>
</feature>
<reference evidence="7 8" key="1">
    <citation type="submission" date="2021-01" db="EMBL/GenBank/DDBJ databases">
        <title>WGS of actinomycetes isolated from Thailand.</title>
        <authorList>
            <person name="Thawai C."/>
        </authorList>
    </citation>
    <scope>NUCLEOTIDE SEQUENCE [LARGE SCALE GENOMIC DNA]</scope>
    <source>
        <strain evidence="7 8">CA1R205</strain>
    </source>
</reference>
<feature type="transmembrane region" description="Helical" evidence="5">
    <location>
        <begin position="90"/>
        <end position="106"/>
    </location>
</feature>
<feature type="transmembrane region" description="Helical" evidence="5">
    <location>
        <begin position="61"/>
        <end position="84"/>
    </location>
</feature>
<evidence type="ECO:0000256" key="1">
    <source>
        <dbReference type="ARBA" id="ARBA00004141"/>
    </source>
</evidence>
<proteinExistence type="predicted"/>
<keyword evidence="2 5" id="KW-0812">Transmembrane</keyword>
<dbReference type="InterPro" id="IPR052902">
    <property type="entry name" value="ABC-2_transporter"/>
</dbReference>
<evidence type="ECO:0000313" key="8">
    <source>
        <dbReference type="Proteomes" id="UP000634229"/>
    </source>
</evidence>
<comment type="subcellular location">
    <subcellularLocation>
        <location evidence="1">Membrane</location>
        <topology evidence="1">Multi-pass membrane protein</topology>
    </subcellularLocation>
</comment>
<dbReference type="RefSeq" id="WP_201875353.1">
    <property type="nucleotide sequence ID" value="NZ_JAERRF010000007.1"/>
</dbReference>
<accession>A0ABS1NDH3</accession>
<evidence type="ECO:0000256" key="2">
    <source>
        <dbReference type="ARBA" id="ARBA00022692"/>
    </source>
</evidence>
<keyword evidence="8" id="KW-1185">Reference proteome</keyword>
<gene>
    <name evidence="7" type="ORF">JK363_14930</name>
</gene>
<evidence type="ECO:0000259" key="6">
    <source>
        <dbReference type="Pfam" id="PF01061"/>
    </source>
</evidence>
<keyword evidence="3 5" id="KW-1133">Transmembrane helix</keyword>
<dbReference type="PANTHER" id="PTHR43027:SF1">
    <property type="entry name" value="DOXORUBICIN RESISTANCE ABC TRANSPORTER PERMEASE PROTEIN DRRC-RELATED"/>
    <property type="match status" value="1"/>
</dbReference>
<protein>
    <submittedName>
        <fullName evidence="7">ABC transporter permease</fullName>
    </submittedName>
</protein>
<dbReference type="Pfam" id="PF01061">
    <property type="entry name" value="ABC2_membrane"/>
    <property type="match status" value="1"/>
</dbReference>
<evidence type="ECO:0000313" key="7">
    <source>
        <dbReference type="EMBL" id="MBL1097945.1"/>
    </source>
</evidence>
<feature type="transmembrane region" description="Helical" evidence="5">
    <location>
        <begin position="35"/>
        <end position="54"/>
    </location>
</feature>
<organism evidence="7 8">
    <name type="scientific">Streptomyces coffeae</name>
    <dbReference type="NCBI Taxonomy" id="621382"/>
    <lineage>
        <taxon>Bacteria</taxon>
        <taxon>Bacillati</taxon>
        <taxon>Actinomycetota</taxon>
        <taxon>Actinomycetes</taxon>
        <taxon>Kitasatosporales</taxon>
        <taxon>Streptomycetaceae</taxon>
        <taxon>Streptomyces</taxon>
    </lineage>
</organism>
<keyword evidence="4 5" id="KW-0472">Membrane</keyword>
<feature type="transmembrane region" description="Helical" evidence="5">
    <location>
        <begin position="118"/>
        <end position="136"/>
    </location>
</feature>
<dbReference type="InterPro" id="IPR013525">
    <property type="entry name" value="ABC2_TM"/>
</dbReference>
<dbReference type="PANTHER" id="PTHR43027">
    <property type="entry name" value="DOXORUBICIN RESISTANCE ABC TRANSPORTER PERMEASE PROTEIN DRRC-RELATED"/>
    <property type="match status" value="1"/>
</dbReference>
<name>A0ABS1NDH3_9ACTN</name>
<feature type="transmembrane region" description="Helical" evidence="5">
    <location>
        <begin position="142"/>
        <end position="166"/>
    </location>
</feature>
<sequence length="267" mass="28300">MSALTSSFHVVRYSAANAVADFRATYTWRSWTFGWLGRMLAQVTFFATMGLALHSSASAHYLVVGNSVMTCVVEAMTVVTSSAWERRQGTLPLLAASPARLIWVFFGRSLQWPVSGTVTSLVALLGLGPLFGVTWSPGQVPVLVGLVLLTAVSTYCVGLFLAAFVLSASNARNIVSNVGYLVMMAICGVQVPVSFWPDWVGVVAQSLPLTHTLAAVRGVAAHAGAGDIALRAGWAVLAGACWLGAAAVAFTRLQIHARRNGHFSFAE</sequence>
<comment type="caution">
    <text evidence="7">The sequence shown here is derived from an EMBL/GenBank/DDBJ whole genome shotgun (WGS) entry which is preliminary data.</text>
</comment>
<dbReference type="Proteomes" id="UP000634229">
    <property type="component" value="Unassembled WGS sequence"/>
</dbReference>
<evidence type="ECO:0000256" key="4">
    <source>
        <dbReference type="ARBA" id="ARBA00023136"/>
    </source>
</evidence>
<evidence type="ECO:0000256" key="3">
    <source>
        <dbReference type="ARBA" id="ARBA00022989"/>
    </source>
</evidence>
<dbReference type="EMBL" id="JAERRF010000007">
    <property type="protein sequence ID" value="MBL1097945.1"/>
    <property type="molecule type" value="Genomic_DNA"/>
</dbReference>
<evidence type="ECO:0000256" key="5">
    <source>
        <dbReference type="SAM" id="Phobius"/>
    </source>
</evidence>
<feature type="transmembrane region" description="Helical" evidence="5">
    <location>
        <begin position="232"/>
        <end position="250"/>
    </location>
</feature>